<evidence type="ECO:0000313" key="1">
    <source>
        <dbReference type="EMBL" id="SDC09765.1"/>
    </source>
</evidence>
<protein>
    <submittedName>
        <fullName evidence="1">Uncharacterized protein</fullName>
    </submittedName>
</protein>
<dbReference type="RefSeq" id="WP_091446911.1">
    <property type="nucleotide sequence ID" value="NZ_FMZZ01000001.1"/>
</dbReference>
<sequence>MTHSDAVAEHKAAFAAGLLETPESFDQGYGPFLEALLGIADTDRDGLLTEGENWPLGPLPDA</sequence>
<reference evidence="2" key="1">
    <citation type="submission" date="2016-10" db="EMBL/GenBank/DDBJ databases">
        <authorList>
            <person name="Varghese N."/>
            <person name="Submissions S."/>
        </authorList>
    </citation>
    <scope>NUCLEOTIDE SEQUENCE [LARGE SCALE GENOMIC DNA]</scope>
    <source>
        <strain evidence="2">IBRC-M 10403</strain>
    </source>
</reference>
<dbReference type="STRING" id="1271860.SAMN05216174_10193"/>
<proteinExistence type="predicted"/>
<evidence type="ECO:0000313" key="2">
    <source>
        <dbReference type="Proteomes" id="UP000199501"/>
    </source>
</evidence>
<gene>
    <name evidence="1" type="ORF">SAMN05216174_10193</name>
</gene>
<dbReference type="EMBL" id="FMZZ01000001">
    <property type="protein sequence ID" value="SDC09765.1"/>
    <property type="molecule type" value="Genomic_DNA"/>
</dbReference>
<accession>A0A1G6IUS0</accession>
<organism evidence="1 2">
    <name type="scientific">Actinokineospora iranica</name>
    <dbReference type="NCBI Taxonomy" id="1271860"/>
    <lineage>
        <taxon>Bacteria</taxon>
        <taxon>Bacillati</taxon>
        <taxon>Actinomycetota</taxon>
        <taxon>Actinomycetes</taxon>
        <taxon>Pseudonocardiales</taxon>
        <taxon>Pseudonocardiaceae</taxon>
        <taxon>Actinokineospora</taxon>
    </lineage>
</organism>
<name>A0A1G6IUS0_9PSEU</name>
<dbReference type="Proteomes" id="UP000199501">
    <property type="component" value="Unassembled WGS sequence"/>
</dbReference>
<keyword evidence="2" id="KW-1185">Reference proteome</keyword>
<dbReference type="AlphaFoldDB" id="A0A1G6IUS0"/>
<dbReference type="OrthoDB" id="3530529at2"/>